<comment type="caution">
    <text evidence="2">The sequence shown here is derived from an EMBL/GenBank/DDBJ whole genome shotgun (WGS) entry which is preliminary data.</text>
</comment>
<evidence type="ECO:0000313" key="2">
    <source>
        <dbReference type="EMBL" id="KAF6799512.1"/>
    </source>
</evidence>
<name>A0A8H6MMK9_9PEZI</name>
<gene>
    <name evidence="2" type="ORF">CMUS01_15628</name>
</gene>
<evidence type="ECO:0000256" key="1">
    <source>
        <dbReference type="SAM" id="MobiDB-lite"/>
    </source>
</evidence>
<keyword evidence="3" id="KW-1185">Reference proteome</keyword>
<dbReference type="EMBL" id="WIGM01001370">
    <property type="protein sequence ID" value="KAF6799512.1"/>
    <property type="molecule type" value="Genomic_DNA"/>
</dbReference>
<sequence>MTGISRTKDKKGAPKSQYCRSYSSSSKRRVRPQKDSRRYYNCNEIGYIVIKY</sequence>
<protein>
    <submittedName>
        <fullName evidence="2">Uncharacterized protein</fullName>
    </submittedName>
</protein>
<feature type="compositionally biased region" description="Basic and acidic residues" evidence="1">
    <location>
        <begin position="1"/>
        <end position="12"/>
    </location>
</feature>
<evidence type="ECO:0000313" key="3">
    <source>
        <dbReference type="Proteomes" id="UP000639643"/>
    </source>
</evidence>
<organism evidence="2 3">
    <name type="scientific">Colletotrichum musicola</name>
    <dbReference type="NCBI Taxonomy" id="2175873"/>
    <lineage>
        <taxon>Eukaryota</taxon>
        <taxon>Fungi</taxon>
        <taxon>Dikarya</taxon>
        <taxon>Ascomycota</taxon>
        <taxon>Pezizomycotina</taxon>
        <taxon>Sordariomycetes</taxon>
        <taxon>Hypocreomycetidae</taxon>
        <taxon>Glomerellales</taxon>
        <taxon>Glomerellaceae</taxon>
        <taxon>Colletotrichum</taxon>
        <taxon>Colletotrichum orchidearum species complex</taxon>
    </lineage>
</organism>
<dbReference type="AlphaFoldDB" id="A0A8H6MMK9"/>
<feature type="region of interest" description="Disordered" evidence="1">
    <location>
        <begin position="1"/>
        <end position="36"/>
    </location>
</feature>
<proteinExistence type="predicted"/>
<accession>A0A8H6MMK9</accession>
<reference evidence="2" key="1">
    <citation type="journal article" date="2020" name="Phytopathology">
        <title>Genome Sequence Resources of Colletotrichum truncatum, C. plurivorum, C. musicola, and C. sojae: Four Species Pathogenic to Soybean (Glycine max).</title>
        <authorList>
            <person name="Rogerio F."/>
            <person name="Boufleur T.R."/>
            <person name="Ciampi-Guillardi M."/>
            <person name="Sukno S.A."/>
            <person name="Thon M.R."/>
            <person name="Massola Junior N.S."/>
            <person name="Baroncelli R."/>
        </authorList>
    </citation>
    <scope>NUCLEOTIDE SEQUENCE</scope>
    <source>
        <strain evidence="2">LFN0074</strain>
    </source>
</reference>
<dbReference type="Proteomes" id="UP000639643">
    <property type="component" value="Unassembled WGS sequence"/>
</dbReference>